<accession>A0A424W5E7</accession>
<reference evidence="1 2" key="1">
    <citation type="submission" date="2018-08" db="EMBL/GenBank/DDBJ databases">
        <title>Achromobacter xylosoxidans Genome sequencing and assembly.</title>
        <authorList>
            <person name="Wang R."/>
            <person name="Rensing C."/>
            <person name="Li Y."/>
        </authorList>
    </citation>
    <scope>NUCLEOTIDE SEQUENCE [LARGE SCALE GENOMIC DNA]</scope>
    <source>
        <strain evidence="1 2">GD003A</strain>
    </source>
</reference>
<comment type="caution">
    <text evidence="1">The sequence shown here is derived from an EMBL/GenBank/DDBJ whole genome shotgun (WGS) entry which is preliminary data.</text>
</comment>
<dbReference type="AlphaFoldDB" id="A0A424W5E7"/>
<dbReference type="Proteomes" id="UP000285324">
    <property type="component" value="Unassembled WGS sequence"/>
</dbReference>
<sequence>MAARLNKRHQDFVRDKIQASQLINVLQNHALGLTEQELSPTRLKAIEILLRKSVPDLSQVAHTGEEGGPVETITRIALVAMSVNGKD</sequence>
<organism evidence="1 2">
    <name type="scientific">Alcaligenes xylosoxydans xylosoxydans</name>
    <name type="common">Achromobacter xylosoxidans</name>
    <dbReference type="NCBI Taxonomy" id="85698"/>
    <lineage>
        <taxon>Bacteria</taxon>
        <taxon>Pseudomonadati</taxon>
        <taxon>Pseudomonadota</taxon>
        <taxon>Betaproteobacteria</taxon>
        <taxon>Burkholderiales</taxon>
        <taxon>Alcaligenaceae</taxon>
        <taxon>Achromobacter</taxon>
    </lineage>
</organism>
<dbReference type="EMBL" id="QVXO01000065">
    <property type="protein sequence ID" value="RPJ88421.1"/>
    <property type="molecule type" value="Genomic_DNA"/>
</dbReference>
<dbReference type="RefSeq" id="WP_118934419.1">
    <property type="nucleotide sequence ID" value="NZ_CP061008.1"/>
</dbReference>
<dbReference type="OrthoDB" id="9157009at2"/>
<evidence type="ECO:0000313" key="2">
    <source>
        <dbReference type="Proteomes" id="UP000285324"/>
    </source>
</evidence>
<gene>
    <name evidence="1" type="ORF">DY367_27835</name>
</gene>
<protein>
    <submittedName>
        <fullName evidence="1">Uncharacterized protein</fullName>
    </submittedName>
</protein>
<proteinExistence type="predicted"/>
<name>A0A424W5E7_ALCXX</name>
<evidence type="ECO:0000313" key="1">
    <source>
        <dbReference type="EMBL" id="RPJ88421.1"/>
    </source>
</evidence>